<gene>
    <name evidence="7" type="ORF">LSH36_32g13039</name>
</gene>
<sequence>MGKLSCTVMIGFLALHLATILLILATSTPEWLKAEYNSTHGKNSTDNITHPDITKGLWKICYNDSCTKLNQTIQEDWFRSVQGLDIVGVGLAVLTLALSYVVLLIPQMKESKTTALFSTAIQMISATSSLTALIIFGVRAKDTVIPEDIPSDYLVQYYWSFDVDIAGVVCMFISAVASIQSAYYYYSRNRGYENI</sequence>
<dbReference type="Gene3D" id="1.20.140.150">
    <property type="match status" value="1"/>
</dbReference>
<evidence type="ECO:0000313" key="7">
    <source>
        <dbReference type="EMBL" id="KAK2167082.1"/>
    </source>
</evidence>
<feature type="transmembrane region" description="Helical" evidence="5">
    <location>
        <begin position="158"/>
        <end position="186"/>
    </location>
</feature>
<name>A0AAD9K9C0_9ANNE</name>
<evidence type="ECO:0000256" key="2">
    <source>
        <dbReference type="ARBA" id="ARBA00022692"/>
    </source>
</evidence>
<comment type="subcellular location">
    <subcellularLocation>
        <location evidence="1">Membrane</location>
        <topology evidence="1">Multi-pass membrane protein</topology>
    </subcellularLocation>
</comment>
<dbReference type="InterPro" id="IPR050579">
    <property type="entry name" value="PMP-22/EMP/MP20-like"/>
</dbReference>
<feature type="transmembrane region" description="Helical" evidence="5">
    <location>
        <begin position="86"/>
        <end position="105"/>
    </location>
</feature>
<dbReference type="InterPro" id="IPR004031">
    <property type="entry name" value="PMP22/EMP/MP20/Claudin"/>
</dbReference>
<evidence type="ECO:0000256" key="6">
    <source>
        <dbReference type="SAM" id="SignalP"/>
    </source>
</evidence>
<evidence type="ECO:0000313" key="8">
    <source>
        <dbReference type="Proteomes" id="UP001208570"/>
    </source>
</evidence>
<comment type="caution">
    <text evidence="7">The sequence shown here is derived from an EMBL/GenBank/DDBJ whole genome shotgun (WGS) entry which is preliminary data.</text>
</comment>
<keyword evidence="3 5" id="KW-1133">Transmembrane helix</keyword>
<proteinExistence type="predicted"/>
<evidence type="ECO:0000256" key="1">
    <source>
        <dbReference type="ARBA" id="ARBA00004141"/>
    </source>
</evidence>
<feature type="chain" id="PRO_5042137809" evidence="6">
    <location>
        <begin position="26"/>
        <end position="195"/>
    </location>
</feature>
<dbReference type="Pfam" id="PF00822">
    <property type="entry name" value="PMP22_Claudin"/>
    <property type="match status" value="1"/>
</dbReference>
<reference evidence="7" key="1">
    <citation type="journal article" date="2023" name="Mol. Biol. Evol.">
        <title>Third-Generation Sequencing Reveals the Adaptive Role of the Epigenome in Three Deep-Sea Polychaetes.</title>
        <authorList>
            <person name="Perez M."/>
            <person name="Aroh O."/>
            <person name="Sun Y."/>
            <person name="Lan Y."/>
            <person name="Juniper S.K."/>
            <person name="Young C.R."/>
            <person name="Angers B."/>
            <person name="Qian P.Y."/>
        </authorList>
    </citation>
    <scope>NUCLEOTIDE SEQUENCE</scope>
    <source>
        <strain evidence="7">P08H-3</strain>
    </source>
</reference>
<feature type="signal peptide" evidence="6">
    <location>
        <begin position="1"/>
        <end position="25"/>
    </location>
</feature>
<dbReference type="PANTHER" id="PTHR10671:SF108">
    <property type="entry name" value="CLAUDIN FAMILY PROTEIN-RELATED"/>
    <property type="match status" value="1"/>
</dbReference>
<dbReference type="GO" id="GO:0005886">
    <property type="term" value="C:plasma membrane"/>
    <property type="evidence" value="ECO:0007669"/>
    <property type="project" value="TreeGrafter"/>
</dbReference>
<evidence type="ECO:0000256" key="3">
    <source>
        <dbReference type="ARBA" id="ARBA00022989"/>
    </source>
</evidence>
<keyword evidence="8" id="KW-1185">Reference proteome</keyword>
<organism evidence="7 8">
    <name type="scientific">Paralvinella palmiformis</name>
    <dbReference type="NCBI Taxonomy" id="53620"/>
    <lineage>
        <taxon>Eukaryota</taxon>
        <taxon>Metazoa</taxon>
        <taxon>Spiralia</taxon>
        <taxon>Lophotrochozoa</taxon>
        <taxon>Annelida</taxon>
        <taxon>Polychaeta</taxon>
        <taxon>Sedentaria</taxon>
        <taxon>Canalipalpata</taxon>
        <taxon>Terebellida</taxon>
        <taxon>Terebelliformia</taxon>
        <taxon>Alvinellidae</taxon>
        <taxon>Paralvinella</taxon>
    </lineage>
</organism>
<dbReference type="PANTHER" id="PTHR10671">
    <property type="entry name" value="EPITHELIAL MEMBRANE PROTEIN-RELATED"/>
    <property type="match status" value="1"/>
</dbReference>
<accession>A0AAD9K9C0</accession>
<dbReference type="EMBL" id="JAODUP010000032">
    <property type="protein sequence ID" value="KAK2167082.1"/>
    <property type="molecule type" value="Genomic_DNA"/>
</dbReference>
<keyword evidence="6" id="KW-0732">Signal</keyword>
<keyword evidence="4 5" id="KW-0472">Membrane</keyword>
<evidence type="ECO:0000256" key="5">
    <source>
        <dbReference type="SAM" id="Phobius"/>
    </source>
</evidence>
<protein>
    <submittedName>
        <fullName evidence="7">Uncharacterized protein</fullName>
    </submittedName>
</protein>
<feature type="transmembrane region" description="Helical" evidence="5">
    <location>
        <begin position="117"/>
        <end position="138"/>
    </location>
</feature>
<evidence type="ECO:0000256" key="4">
    <source>
        <dbReference type="ARBA" id="ARBA00023136"/>
    </source>
</evidence>
<keyword evidence="2 5" id="KW-0812">Transmembrane</keyword>
<dbReference type="Proteomes" id="UP001208570">
    <property type="component" value="Unassembled WGS sequence"/>
</dbReference>
<dbReference type="AlphaFoldDB" id="A0AAD9K9C0"/>